<dbReference type="OrthoDB" id="313482at2157"/>
<keyword evidence="3" id="KW-1185">Reference proteome</keyword>
<accession>A0A1I5VWM3</accession>
<reference evidence="3" key="1">
    <citation type="submission" date="2016-10" db="EMBL/GenBank/DDBJ databases">
        <authorList>
            <person name="Varghese N."/>
            <person name="Submissions S."/>
        </authorList>
    </citation>
    <scope>NUCLEOTIDE SEQUENCE [LARGE SCALE GENOMIC DNA]</scope>
    <source>
        <strain evidence="3">CGMCC 1.10329</strain>
    </source>
</reference>
<dbReference type="Proteomes" id="UP000183769">
    <property type="component" value="Unassembled WGS sequence"/>
</dbReference>
<protein>
    <submittedName>
        <fullName evidence="2">Uncharacterized protein</fullName>
    </submittedName>
</protein>
<sequence length="151" mass="16271">MHADAGDDADARFGLWTFRLLDLTVYVVVLVAVCYAPLAALAVALSAPTLIVSGGFVIGFLMFGYGTFLLWPSPPWDAEVTEEGELEVEYNTGSGTLGSREETALQRASQRLPPLSRTQRPATDRFSRGLKLFVASLAVLGVSYLTETAVL</sequence>
<feature type="transmembrane region" description="Helical" evidence="1">
    <location>
        <begin position="50"/>
        <end position="71"/>
    </location>
</feature>
<name>A0A1I5VWM3_9EURY</name>
<dbReference type="Pfam" id="PF24432">
    <property type="entry name" value="DUF7555"/>
    <property type="match status" value="1"/>
</dbReference>
<evidence type="ECO:0000313" key="2">
    <source>
        <dbReference type="EMBL" id="SFQ11840.1"/>
    </source>
</evidence>
<dbReference type="EMBL" id="FOXI01000021">
    <property type="protein sequence ID" value="SFQ11840.1"/>
    <property type="molecule type" value="Genomic_DNA"/>
</dbReference>
<feature type="transmembrane region" description="Helical" evidence="1">
    <location>
        <begin position="20"/>
        <end position="44"/>
    </location>
</feature>
<evidence type="ECO:0000313" key="3">
    <source>
        <dbReference type="Proteomes" id="UP000183769"/>
    </source>
</evidence>
<dbReference type="AlphaFoldDB" id="A0A1I5VWM3"/>
<dbReference type="InterPro" id="IPR055977">
    <property type="entry name" value="DUF7555"/>
</dbReference>
<keyword evidence="1" id="KW-0472">Membrane</keyword>
<dbReference type="RefSeq" id="WP_074880533.1">
    <property type="nucleotide sequence ID" value="NZ_FOXI01000021.1"/>
</dbReference>
<keyword evidence="1" id="KW-0812">Transmembrane</keyword>
<proteinExistence type="predicted"/>
<gene>
    <name evidence="2" type="ORF">SAMN05216277_1216</name>
</gene>
<organism evidence="2 3">
    <name type="scientific">Halolamina pelagica</name>
    <dbReference type="NCBI Taxonomy" id="699431"/>
    <lineage>
        <taxon>Archaea</taxon>
        <taxon>Methanobacteriati</taxon>
        <taxon>Methanobacteriota</taxon>
        <taxon>Stenosarchaea group</taxon>
        <taxon>Halobacteria</taxon>
        <taxon>Halobacteriales</taxon>
        <taxon>Haloferacaceae</taxon>
    </lineage>
</organism>
<evidence type="ECO:0000256" key="1">
    <source>
        <dbReference type="SAM" id="Phobius"/>
    </source>
</evidence>
<keyword evidence="1" id="KW-1133">Transmembrane helix</keyword>